<evidence type="ECO:0000313" key="2">
    <source>
        <dbReference type="Proteomes" id="UP001154078"/>
    </source>
</evidence>
<gene>
    <name evidence="1" type="ORF">MELIAE_LOCUS8887</name>
</gene>
<proteinExistence type="predicted"/>
<accession>A0A9P0FLB1</accession>
<dbReference type="OrthoDB" id="10058715at2759"/>
<keyword evidence="2" id="KW-1185">Reference proteome</keyword>
<reference evidence="1" key="1">
    <citation type="submission" date="2021-12" db="EMBL/GenBank/DDBJ databases">
        <authorList>
            <person name="King R."/>
        </authorList>
    </citation>
    <scope>NUCLEOTIDE SEQUENCE</scope>
</reference>
<organism evidence="1 2">
    <name type="scientific">Brassicogethes aeneus</name>
    <name type="common">Rape pollen beetle</name>
    <name type="synonym">Meligethes aeneus</name>
    <dbReference type="NCBI Taxonomy" id="1431903"/>
    <lineage>
        <taxon>Eukaryota</taxon>
        <taxon>Metazoa</taxon>
        <taxon>Ecdysozoa</taxon>
        <taxon>Arthropoda</taxon>
        <taxon>Hexapoda</taxon>
        <taxon>Insecta</taxon>
        <taxon>Pterygota</taxon>
        <taxon>Neoptera</taxon>
        <taxon>Endopterygota</taxon>
        <taxon>Coleoptera</taxon>
        <taxon>Polyphaga</taxon>
        <taxon>Cucujiformia</taxon>
        <taxon>Nitidulidae</taxon>
        <taxon>Meligethinae</taxon>
        <taxon>Brassicogethes</taxon>
    </lineage>
</organism>
<dbReference type="AlphaFoldDB" id="A0A9P0FLB1"/>
<sequence length="325" mass="37181">MAVIIYESAEICIDKVRVFWQKAQIPTKRKDHCIYQLLKLYEQYQLLQKSVNRESNKIKEDEFKSLLLNLFDIAHANATLIINKDTQNFLTQQRKDGRVGYIANIESDDNEEAQRIKDELLQLRQEKSERIDDKLVAVFDHCKLSDPNAVLLTVALCSSINIDANPLIVNRSSIRRIREKLREEKVKQIKGLFKYEDLNASVLHWDGNFFKTSTGETKERLPVVLICVKIEKILAIPVLDDGTGQSQADAMFDVIVDWGISNCIKVLCCDTTPANLGPNKGAAVILEQLLEENLLYLPCRHHMFELVLKDVFELKIPGTGKKISR</sequence>
<dbReference type="EMBL" id="OV121137">
    <property type="protein sequence ID" value="CAH0558591.1"/>
    <property type="molecule type" value="Genomic_DNA"/>
</dbReference>
<name>A0A9P0FLB1_BRAAE</name>
<protein>
    <submittedName>
        <fullName evidence="1">Uncharacterized protein</fullName>
    </submittedName>
</protein>
<dbReference type="Proteomes" id="UP001154078">
    <property type="component" value="Chromosome 6"/>
</dbReference>
<evidence type="ECO:0000313" key="1">
    <source>
        <dbReference type="EMBL" id="CAH0558591.1"/>
    </source>
</evidence>